<evidence type="ECO:0008006" key="6">
    <source>
        <dbReference type="Google" id="ProtNLM"/>
    </source>
</evidence>
<dbReference type="SUPFAM" id="SSF56808">
    <property type="entry name" value="Ribosomal protein L1"/>
    <property type="match status" value="1"/>
</dbReference>
<dbReference type="Gene3D" id="3.30.190.20">
    <property type="match status" value="1"/>
</dbReference>
<proteinExistence type="inferred from homology"/>
<dbReference type="GO" id="GO:0003735">
    <property type="term" value="F:structural constituent of ribosome"/>
    <property type="evidence" value="ECO:0007669"/>
    <property type="project" value="TreeGrafter"/>
</dbReference>
<keyword evidence="3" id="KW-0687">Ribonucleoprotein</keyword>
<dbReference type="EMBL" id="JAACJM010000001">
    <property type="protein sequence ID" value="KAF5374989.1"/>
    <property type="molecule type" value="Genomic_DNA"/>
</dbReference>
<dbReference type="CDD" id="cd00403">
    <property type="entry name" value="Ribosomal_L1"/>
    <property type="match status" value="1"/>
</dbReference>
<keyword evidence="2" id="KW-0689">Ribosomal protein</keyword>
<comment type="similarity">
    <text evidence="1">Belongs to the universal ribosomal protein uL1 family.</text>
</comment>
<dbReference type="GO" id="GO:0005762">
    <property type="term" value="C:mitochondrial large ribosomal subunit"/>
    <property type="evidence" value="ECO:0007669"/>
    <property type="project" value="TreeGrafter"/>
</dbReference>
<dbReference type="Pfam" id="PF00687">
    <property type="entry name" value="Ribosomal_L1"/>
    <property type="match status" value="1"/>
</dbReference>
<reference evidence="4 5" key="1">
    <citation type="journal article" date="2020" name="ISME J.">
        <title>Uncovering the hidden diversity of litter-decomposition mechanisms in mushroom-forming fungi.</title>
        <authorList>
            <person name="Floudas D."/>
            <person name="Bentzer J."/>
            <person name="Ahren D."/>
            <person name="Johansson T."/>
            <person name="Persson P."/>
            <person name="Tunlid A."/>
        </authorList>
    </citation>
    <scope>NUCLEOTIDE SEQUENCE [LARGE SCALE GENOMIC DNA]</scope>
    <source>
        <strain evidence="4 5">CBS 291.85</strain>
    </source>
</reference>
<organism evidence="4 5">
    <name type="scientific">Tetrapyrgos nigripes</name>
    <dbReference type="NCBI Taxonomy" id="182062"/>
    <lineage>
        <taxon>Eukaryota</taxon>
        <taxon>Fungi</taxon>
        <taxon>Dikarya</taxon>
        <taxon>Basidiomycota</taxon>
        <taxon>Agaricomycotina</taxon>
        <taxon>Agaricomycetes</taxon>
        <taxon>Agaricomycetidae</taxon>
        <taxon>Agaricales</taxon>
        <taxon>Marasmiineae</taxon>
        <taxon>Marasmiaceae</taxon>
        <taxon>Tetrapyrgos</taxon>
    </lineage>
</organism>
<evidence type="ECO:0000256" key="1">
    <source>
        <dbReference type="ARBA" id="ARBA00010531"/>
    </source>
</evidence>
<gene>
    <name evidence="4" type="ORF">D9758_000527</name>
</gene>
<protein>
    <recommendedName>
        <fullName evidence="6">Ribosomal protein</fullName>
    </recommendedName>
</protein>
<keyword evidence="5" id="KW-1185">Reference proteome</keyword>
<dbReference type="InterPro" id="IPR016095">
    <property type="entry name" value="Ribosomal_uL1_3-a/b-sand"/>
</dbReference>
<dbReference type="AlphaFoldDB" id="A0A8H5H1C0"/>
<dbReference type="Gene3D" id="3.40.50.790">
    <property type="match status" value="1"/>
</dbReference>
<evidence type="ECO:0000313" key="5">
    <source>
        <dbReference type="Proteomes" id="UP000559256"/>
    </source>
</evidence>
<dbReference type="OrthoDB" id="1747252at2759"/>
<dbReference type="InterPro" id="IPR023674">
    <property type="entry name" value="Ribosomal_uL1-like"/>
</dbReference>
<comment type="caution">
    <text evidence="4">The sequence shown here is derived from an EMBL/GenBank/DDBJ whole genome shotgun (WGS) entry which is preliminary data.</text>
</comment>
<dbReference type="PANTHER" id="PTHR36427">
    <property type="entry name" value="54S RIBOSOMAL PROTEIN L1, MITOCHONDRIAL"/>
    <property type="match status" value="1"/>
</dbReference>
<evidence type="ECO:0000256" key="2">
    <source>
        <dbReference type="ARBA" id="ARBA00022980"/>
    </source>
</evidence>
<evidence type="ECO:0000313" key="4">
    <source>
        <dbReference type="EMBL" id="KAF5374989.1"/>
    </source>
</evidence>
<sequence>MSLFSFSRQCCRTAFSSFSQIRNFTSTSVSLARRNNVSKIRIPSKKAMAAKQKRRAAKAALKMGKIERLTLKDAISVLRAVEVDSPKSMFELYIKTEMGNGVAVPKGRFKLPKEVRAGSEERILVFAEGKLADEARKAGAHIVGGLELIDGIVNNRIRATTYLCTSPLIRAITPRLGRFLGPQGLMPSQRRGTVTDDIPSYMNRLQGTSEWKADKRGNIHMPLGKMNFNTEDVIKNFQHFMLSVKQATGNIKDPRAKKDGKLPTIISKVLLSSTQGPAIRIADY</sequence>
<name>A0A8H5H1C0_9AGAR</name>
<dbReference type="InterPro" id="IPR028364">
    <property type="entry name" value="Ribosomal_uL1/biogenesis"/>
</dbReference>
<dbReference type="PANTHER" id="PTHR36427:SF3">
    <property type="entry name" value="LARGE RIBOSOMAL SUBUNIT PROTEIN UL1M"/>
    <property type="match status" value="1"/>
</dbReference>
<accession>A0A8H5H1C0</accession>
<dbReference type="Proteomes" id="UP000559256">
    <property type="component" value="Unassembled WGS sequence"/>
</dbReference>
<evidence type="ECO:0000256" key="3">
    <source>
        <dbReference type="ARBA" id="ARBA00023274"/>
    </source>
</evidence>